<dbReference type="RefSeq" id="WP_176225190.1">
    <property type="nucleotide sequence ID" value="NZ_FXAM01000001.1"/>
</dbReference>
<keyword evidence="4" id="KW-0812">Transmembrane</keyword>
<dbReference type="InterPro" id="IPR019734">
    <property type="entry name" value="TPR_rpt"/>
</dbReference>
<keyword evidence="1 4" id="KW-0479">Metal-binding</keyword>
<keyword evidence="4" id="KW-1003">Cell membrane</keyword>
<dbReference type="NCBIfam" id="NF008757">
    <property type="entry name" value="PRK11788.1-5"/>
    <property type="match status" value="1"/>
</dbReference>
<dbReference type="SUPFAM" id="SSF81901">
    <property type="entry name" value="HCP-like"/>
    <property type="match status" value="1"/>
</dbReference>
<comment type="subcellular location">
    <subcellularLocation>
        <location evidence="4">Cell inner membrane</location>
        <topology evidence="4">Single-pass membrane protein</topology>
        <orientation evidence="4">Cytoplasmic side</orientation>
    </subcellularLocation>
</comment>
<dbReference type="InterPro" id="IPR030865">
    <property type="entry name" value="LapB"/>
</dbReference>
<dbReference type="Gene3D" id="1.25.40.10">
    <property type="entry name" value="Tetratricopeptide repeat domain"/>
    <property type="match status" value="3"/>
</dbReference>
<dbReference type="SMART" id="SM00028">
    <property type="entry name" value="TPR"/>
    <property type="match status" value="6"/>
</dbReference>
<keyword evidence="3 4" id="KW-0802">TPR repeat</keyword>
<dbReference type="Proteomes" id="UP000192923">
    <property type="component" value="Unassembled WGS sequence"/>
</dbReference>
<evidence type="ECO:0000256" key="3">
    <source>
        <dbReference type="ARBA" id="ARBA00022803"/>
    </source>
</evidence>
<dbReference type="GO" id="GO:0009898">
    <property type="term" value="C:cytoplasmic side of plasma membrane"/>
    <property type="evidence" value="ECO:0007669"/>
    <property type="project" value="UniProtKB-UniRule"/>
</dbReference>
<evidence type="ECO:0000259" key="5">
    <source>
        <dbReference type="Pfam" id="PF18073"/>
    </source>
</evidence>
<reference evidence="6 7" key="1">
    <citation type="submission" date="2016-12" db="EMBL/GenBank/DDBJ databases">
        <authorList>
            <person name="Song W.-J."/>
            <person name="Kurnit D.M."/>
        </authorList>
    </citation>
    <scope>NUCLEOTIDE SEQUENCE [LARGE SCALE GENOMIC DNA]</scope>
    <source>
        <strain evidence="6 7">175</strain>
    </source>
</reference>
<keyword evidence="4" id="KW-1133">Transmembrane helix</keyword>
<dbReference type="GO" id="GO:0046890">
    <property type="term" value="P:regulation of lipid biosynthetic process"/>
    <property type="evidence" value="ECO:0007669"/>
    <property type="project" value="UniProtKB-UniRule"/>
</dbReference>
<evidence type="ECO:0000256" key="1">
    <source>
        <dbReference type="ARBA" id="ARBA00022723"/>
    </source>
</evidence>
<evidence type="ECO:0000313" key="7">
    <source>
        <dbReference type="Proteomes" id="UP000192923"/>
    </source>
</evidence>
<proteinExistence type="inferred from homology"/>
<feature type="binding site" evidence="4">
    <location>
        <position position="354"/>
    </location>
    <ligand>
        <name>Fe cation</name>
        <dbReference type="ChEBI" id="CHEBI:24875"/>
    </ligand>
</feature>
<dbReference type="InterPro" id="IPR041166">
    <property type="entry name" value="Rubredoxin_2"/>
</dbReference>
<feature type="topological domain" description="Cytoplasmic" evidence="4">
    <location>
        <begin position="21"/>
        <end position="380"/>
    </location>
</feature>
<dbReference type="GO" id="GO:0008653">
    <property type="term" value="P:lipopolysaccharide metabolic process"/>
    <property type="evidence" value="ECO:0007669"/>
    <property type="project" value="InterPro"/>
</dbReference>
<dbReference type="Pfam" id="PF18073">
    <property type="entry name" value="Zn_ribbon_LapB"/>
    <property type="match status" value="1"/>
</dbReference>
<name>A0A1Y6CWR6_9GAMM</name>
<dbReference type="STRING" id="1760988.SAMN02949497_2146"/>
<comment type="similarity">
    <text evidence="4">Belongs to the LapB family.</text>
</comment>
<dbReference type="AlphaFoldDB" id="A0A1Y6CWR6"/>
<keyword evidence="7" id="KW-1185">Reference proteome</keyword>
<feature type="binding site" evidence="4">
    <location>
        <position position="371"/>
    </location>
    <ligand>
        <name>Fe cation</name>
        <dbReference type="ChEBI" id="CHEBI:24875"/>
    </ligand>
</feature>
<evidence type="ECO:0000256" key="4">
    <source>
        <dbReference type="HAMAP-Rule" id="MF_00994"/>
    </source>
</evidence>
<dbReference type="PANTHER" id="PTHR44186">
    <property type="match status" value="1"/>
</dbReference>
<gene>
    <name evidence="4" type="primary">lapB</name>
    <name evidence="6" type="ORF">SAMN02949497_2146</name>
</gene>
<feature type="domain" description="LapB rubredoxin metal binding" evidence="5">
    <location>
        <begin position="352"/>
        <end position="379"/>
    </location>
</feature>
<accession>A0A1Y6CWR6</accession>
<dbReference type="GO" id="GO:0005506">
    <property type="term" value="F:iron ion binding"/>
    <property type="evidence" value="ECO:0007669"/>
    <property type="project" value="UniProtKB-UniRule"/>
</dbReference>
<dbReference type="Pfam" id="PF14559">
    <property type="entry name" value="TPR_19"/>
    <property type="match status" value="1"/>
</dbReference>
<dbReference type="Pfam" id="PF13176">
    <property type="entry name" value="TPR_7"/>
    <property type="match status" value="1"/>
</dbReference>
<dbReference type="InterPro" id="IPR011990">
    <property type="entry name" value="TPR-like_helical_dom_sf"/>
</dbReference>
<dbReference type="HAMAP" id="MF_00994">
    <property type="entry name" value="LPS_assembly_LapB"/>
    <property type="match status" value="1"/>
</dbReference>
<keyword evidence="4" id="KW-0997">Cell inner membrane</keyword>
<sequence length="380" mass="42192">MLELLALLLPVAAASGWLAAKRHYTRKYLLDHARPINQAYCRGLNYLLSEKTDQAIKVFAHILEMDHETVETHISLGNLFRKQGEVEKAIEVHARLLDEPGLGEAQRAHARYALGVDYMAAGLLDRAESIFDALAEHEAHRKSSLQRLLQIYQQEKEWHKAIACVRKLLRFAKAPKGESVAQFLCELAEESVARFDDKAARDYLDQALRADPACVRANLVKARLQLAAADYAGALRTLREVEAQNPDYLPEVLRPVAVCYAQLGDGRGWADYLEYLCRRYGLTAAALDLAVWMRDAAGIPAALDYSLSALEAKPSLGGLGHAVRLLSVSGDGPELERLASVIDRLAAEIPRYRCVECGFGGSELHWRCPSCQHWASIKPA</sequence>
<comment type="function">
    <text evidence="4">Modulates cellular lipopolysaccharide (LPS) levels by regulating LpxC, which is involved in lipid A biosynthesis. May act by modulating the proteolytic activity of FtsH towards LpxC. May also coordinate assembly of proteins involved in LPS synthesis at the plasma membrane.</text>
</comment>
<feature type="binding site" evidence="4">
    <location>
        <position position="357"/>
    </location>
    <ligand>
        <name>Fe cation</name>
        <dbReference type="ChEBI" id="CHEBI:24875"/>
    </ligand>
</feature>
<keyword evidence="4" id="KW-0408">Iron</keyword>
<organism evidence="6 7">
    <name type="scientific">Methylomagnum ishizawai</name>
    <dbReference type="NCBI Taxonomy" id="1760988"/>
    <lineage>
        <taxon>Bacteria</taxon>
        <taxon>Pseudomonadati</taxon>
        <taxon>Pseudomonadota</taxon>
        <taxon>Gammaproteobacteria</taxon>
        <taxon>Methylococcales</taxon>
        <taxon>Methylococcaceae</taxon>
        <taxon>Methylomagnum</taxon>
    </lineage>
</organism>
<evidence type="ECO:0000256" key="2">
    <source>
        <dbReference type="ARBA" id="ARBA00022737"/>
    </source>
</evidence>
<dbReference type="PANTHER" id="PTHR44186:SF1">
    <property type="entry name" value="BARDET-BIEDL SYNDROME 4 PROTEIN"/>
    <property type="match status" value="1"/>
</dbReference>
<protein>
    <recommendedName>
        <fullName evidence="4">Lipopolysaccharide assembly protein B</fullName>
    </recommendedName>
</protein>
<feature type="binding site" evidence="4">
    <location>
        <position position="368"/>
    </location>
    <ligand>
        <name>Fe cation</name>
        <dbReference type="ChEBI" id="CHEBI:24875"/>
    </ligand>
</feature>
<keyword evidence="4" id="KW-0472">Membrane</keyword>
<evidence type="ECO:0000313" key="6">
    <source>
        <dbReference type="EMBL" id="SMF94811.1"/>
    </source>
</evidence>
<keyword evidence="2 4" id="KW-0677">Repeat</keyword>
<dbReference type="EMBL" id="FXAM01000001">
    <property type="protein sequence ID" value="SMF94811.1"/>
    <property type="molecule type" value="Genomic_DNA"/>
</dbReference>